<proteinExistence type="predicted"/>
<dbReference type="Proteomes" id="UP000324241">
    <property type="component" value="Unassembled WGS sequence"/>
</dbReference>
<feature type="region of interest" description="Disordered" evidence="1">
    <location>
        <begin position="1"/>
        <end position="20"/>
    </location>
</feature>
<dbReference type="RefSeq" id="XP_033420785.1">
    <property type="nucleotide sequence ID" value="XM_033566583.1"/>
</dbReference>
<organism evidence="2 3">
    <name type="scientific">Aspergillus tanneri</name>
    <dbReference type="NCBI Taxonomy" id="1220188"/>
    <lineage>
        <taxon>Eukaryota</taxon>
        <taxon>Fungi</taxon>
        <taxon>Dikarya</taxon>
        <taxon>Ascomycota</taxon>
        <taxon>Pezizomycotina</taxon>
        <taxon>Eurotiomycetes</taxon>
        <taxon>Eurotiomycetidae</taxon>
        <taxon>Eurotiales</taxon>
        <taxon>Aspergillaceae</taxon>
        <taxon>Aspergillus</taxon>
        <taxon>Aspergillus subgen. Circumdati</taxon>
    </lineage>
</organism>
<evidence type="ECO:0000313" key="3">
    <source>
        <dbReference type="Proteomes" id="UP000324241"/>
    </source>
</evidence>
<reference evidence="2 3" key="1">
    <citation type="submission" date="2019-08" db="EMBL/GenBank/DDBJ databases">
        <title>The genome sequence of a newly discovered highly antifungal drug resistant Aspergillus species, Aspergillus tanneri NIH 1004.</title>
        <authorList>
            <person name="Mounaud S."/>
            <person name="Singh I."/>
            <person name="Joardar V."/>
            <person name="Pakala S."/>
            <person name="Pakala S."/>
            <person name="Venepally P."/>
            <person name="Chung J.K."/>
            <person name="Losada L."/>
            <person name="Nierman W.C."/>
        </authorList>
    </citation>
    <scope>NUCLEOTIDE SEQUENCE [LARGE SCALE GENOMIC DNA]</scope>
    <source>
        <strain evidence="2 3">NIH1004</strain>
    </source>
</reference>
<evidence type="ECO:0000313" key="2">
    <source>
        <dbReference type="EMBL" id="KAA8641423.1"/>
    </source>
</evidence>
<comment type="caution">
    <text evidence="2">The sequence shown here is derived from an EMBL/GenBank/DDBJ whole genome shotgun (WGS) entry which is preliminary data.</text>
</comment>
<dbReference type="GeneID" id="54324590"/>
<gene>
    <name evidence="2" type="ORF">ATNIH1004_001888</name>
</gene>
<evidence type="ECO:0000256" key="1">
    <source>
        <dbReference type="SAM" id="MobiDB-lite"/>
    </source>
</evidence>
<dbReference type="EMBL" id="QUQM01000010">
    <property type="protein sequence ID" value="KAA8641423.1"/>
    <property type="molecule type" value="Genomic_DNA"/>
</dbReference>
<name>A0A5M9M927_9EURO</name>
<accession>A0A5M9M927</accession>
<sequence>MQSINPTTRELPVSDSGSEASKWSLPLYETLLLPLYHMDQDQEAGPLNIQLFQTKRNTVAKNSTQNSCPAVRRFNIANGLNAELGTIDVGVLLQAWDDQGIGGQLDQFESYVAAS</sequence>
<dbReference type="AlphaFoldDB" id="A0A5M9M927"/>
<protein>
    <submittedName>
        <fullName evidence="2">Uncharacterized protein</fullName>
    </submittedName>
</protein>